<reference evidence="7 8" key="1">
    <citation type="submission" date="2013-11" db="EMBL/GenBank/DDBJ databases">
        <title>Genome sequencing of Stegodyphus mimosarum.</title>
        <authorList>
            <person name="Bechsgaard J."/>
        </authorList>
    </citation>
    <scope>NUCLEOTIDE SEQUENCE [LARGE SCALE GENOMIC DNA]</scope>
</reference>
<dbReference type="AlphaFoldDB" id="A0A087TXK2"/>
<keyword evidence="8" id="KW-1185">Reference proteome</keyword>
<gene>
    <name evidence="7" type="ORF">X975_00320</name>
</gene>
<dbReference type="GO" id="GO:0050660">
    <property type="term" value="F:flavin adenine dinucleotide binding"/>
    <property type="evidence" value="ECO:0007669"/>
    <property type="project" value="InterPro"/>
</dbReference>
<dbReference type="PANTHER" id="PTHR10961">
    <property type="entry name" value="PEROXISOMAL SARCOSINE OXIDASE"/>
    <property type="match status" value="1"/>
</dbReference>
<comment type="cofactor">
    <cofactor evidence="1">
        <name>FAD</name>
        <dbReference type="ChEBI" id="CHEBI:57692"/>
    </cofactor>
</comment>
<feature type="domain" description="FAD dependent oxidoreductase" evidence="6">
    <location>
        <begin position="5"/>
        <end position="50"/>
    </location>
</feature>
<keyword evidence="5" id="KW-0560">Oxidoreductase</keyword>
<dbReference type="Pfam" id="PF01266">
    <property type="entry name" value="DAO"/>
    <property type="match status" value="1"/>
</dbReference>
<dbReference type="EMBL" id="KK117211">
    <property type="protein sequence ID" value="KFM69841.1"/>
    <property type="molecule type" value="Genomic_DNA"/>
</dbReference>
<evidence type="ECO:0000256" key="2">
    <source>
        <dbReference type="ARBA" id="ARBA00010989"/>
    </source>
</evidence>
<evidence type="ECO:0000256" key="1">
    <source>
        <dbReference type="ARBA" id="ARBA00001974"/>
    </source>
</evidence>
<accession>A0A087TXK2</accession>
<evidence type="ECO:0000313" key="7">
    <source>
        <dbReference type="EMBL" id="KFM69841.1"/>
    </source>
</evidence>
<evidence type="ECO:0000256" key="5">
    <source>
        <dbReference type="ARBA" id="ARBA00023002"/>
    </source>
</evidence>
<evidence type="ECO:0000313" key="8">
    <source>
        <dbReference type="Proteomes" id="UP000054359"/>
    </source>
</evidence>
<evidence type="ECO:0000256" key="4">
    <source>
        <dbReference type="ARBA" id="ARBA00022827"/>
    </source>
</evidence>
<dbReference type="GO" id="GO:0005777">
    <property type="term" value="C:peroxisome"/>
    <property type="evidence" value="ECO:0007669"/>
    <property type="project" value="TreeGrafter"/>
</dbReference>
<keyword evidence="4" id="KW-0274">FAD</keyword>
<organism evidence="7 8">
    <name type="scientific">Stegodyphus mimosarum</name>
    <name type="common">African social velvet spider</name>
    <dbReference type="NCBI Taxonomy" id="407821"/>
    <lineage>
        <taxon>Eukaryota</taxon>
        <taxon>Metazoa</taxon>
        <taxon>Ecdysozoa</taxon>
        <taxon>Arthropoda</taxon>
        <taxon>Chelicerata</taxon>
        <taxon>Arachnida</taxon>
        <taxon>Araneae</taxon>
        <taxon>Araneomorphae</taxon>
        <taxon>Entelegynae</taxon>
        <taxon>Eresoidea</taxon>
        <taxon>Eresidae</taxon>
        <taxon>Stegodyphus</taxon>
    </lineage>
</organism>
<dbReference type="InterPro" id="IPR036188">
    <property type="entry name" value="FAD/NAD-bd_sf"/>
</dbReference>
<dbReference type="STRING" id="407821.A0A087TXK2"/>
<dbReference type="InterPro" id="IPR006076">
    <property type="entry name" value="FAD-dep_OxRdtase"/>
</dbReference>
<dbReference type="GO" id="GO:0050031">
    <property type="term" value="F:L-pipecolate oxidase activity"/>
    <property type="evidence" value="ECO:0007669"/>
    <property type="project" value="TreeGrafter"/>
</dbReference>
<proteinExistence type="inferred from homology"/>
<dbReference type="OrthoDB" id="424974at2759"/>
<dbReference type="Gene3D" id="3.50.50.60">
    <property type="entry name" value="FAD/NAD(P)-binding domain"/>
    <property type="match status" value="1"/>
</dbReference>
<dbReference type="GO" id="GO:0033514">
    <property type="term" value="P:L-lysine catabolic process to acetyl-CoA via L-pipecolate"/>
    <property type="evidence" value="ECO:0007669"/>
    <property type="project" value="TreeGrafter"/>
</dbReference>
<comment type="similarity">
    <text evidence="2">Belongs to the MSOX/MTOX family.</text>
</comment>
<protein>
    <submittedName>
        <fullName evidence="7">Peroxisomal sarcosine oxidase</fullName>
    </submittedName>
</protein>
<keyword evidence="3" id="KW-0285">Flavoprotein</keyword>
<dbReference type="PANTHER" id="PTHR10961:SF46">
    <property type="entry name" value="PEROXISOMAL SARCOSINE OXIDASE"/>
    <property type="match status" value="1"/>
</dbReference>
<evidence type="ECO:0000256" key="3">
    <source>
        <dbReference type="ARBA" id="ARBA00022630"/>
    </source>
</evidence>
<sequence length="73" mass="8149">MVEHCMYTMTPDEMFILDTLPKYKNIVIGAGFSGIGFKTAPVVGRLLSELAVGIDPFLDMSHYKLSRFDGYKA</sequence>
<name>A0A087TXK2_STEMI</name>
<dbReference type="InterPro" id="IPR045170">
    <property type="entry name" value="MTOX"/>
</dbReference>
<dbReference type="Proteomes" id="UP000054359">
    <property type="component" value="Unassembled WGS sequence"/>
</dbReference>
<dbReference type="GO" id="GO:0008115">
    <property type="term" value="F:sarcosine oxidase activity"/>
    <property type="evidence" value="ECO:0007669"/>
    <property type="project" value="TreeGrafter"/>
</dbReference>
<feature type="non-terminal residue" evidence="7">
    <location>
        <position position="73"/>
    </location>
</feature>
<evidence type="ECO:0000259" key="6">
    <source>
        <dbReference type="Pfam" id="PF01266"/>
    </source>
</evidence>